<dbReference type="RefSeq" id="WP_076144305.1">
    <property type="nucleotide sequence ID" value="NZ_LWLN01000001.1"/>
</dbReference>
<dbReference type="Pfam" id="PF00149">
    <property type="entry name" value="Metallophos"/>
    <property type="match status" value="1"/>
</dbReference>
<dbReference type="CDD" id="cd00144">
    <property type="entry name" value="MPP_PPP_family"/>
    <property type="match status" value="1"/>
</dbReference>
<dbReference type="EMBL" id="LWLN01000001">
    <property type="protein sequence ID" value="OLZ40365.1"/>
    <property type="molecule type" value="Genomic_DNA"/>
</dbReference>
<feature type="domain" description="Calcineurin-like phosphoesterase" evidence="1">
    <location>
        <begin position="27"/>
        <end position="177"/>
    </location>
</feature>
<dbReference type="SUPFAM" id="SSF56300">
    <property type="entry name" value="Metallo-dependent phosphatases"/>
    <property type="match status" value="1"/>
</dbReference>
<dbReference type="Gene3D" id="3.60.21.10">
    <property type="match status" value="1"/>
</dbReference>
<dbReference type="Proteomes" id="UP000189370">
    <property type="component" value="Unassembled WGS sequence"/>
</dbReference>
<dbReference type="AlphaFoldDB" id="A0A1S8AUN2"/>
<evidence type="ECO:0000259" key="1">
    <source>
        <dbReference type="Pfam" id="PF00149"/>
    </source>
</evidence>
<dbReference type="STRING" id="301967.A6E15_04930"/>
<dbReference type="PANTHER" id="PTHR42850">
    <property type="entry name" value="METALLOPHOSPHOESTERASE"/>
    <property type="match status" value="1"/>
</dbReference>
<dbReference type="InterPro" id="IPR029052">
    <property type="entry name" value="Metallo-depent_PP-like"/>
</dbReference>
<gene>
    <name evidence="2" type="ORF">A6E15_04930</name>
</gene>
<protein>
    <submittedName>
        <fullName evidence="2">Metallophosphoesterase</fullName>
    </submittedName>
</protein>
<accession>A0A1S8AUN2</accession>
<evidence type="ECO:0000313" key="3">
    <source>
        <dbReference type="Proteomes" id="UP000189370"/>
    </source>
</evidence>
<sequence length="231" mass="25301">MTTATTPSDDAVSFDHRHIDLENRDDVYVVGDVHGCPDALDALLERLDLGGNDLAVFVGDLVRKGPDSEAVLDRVRRSPRLLSVRGNNERKLIEGSSSLPSLRPVDYQYLESLPTAISWDGGLVVHGGVDPTRSLATQTRDDVLTMRSPEGDGYDGPFWFDAYEGPPRVFFGHTVLETPIEREWAVGLDTGCVYGGSLTAYDVGNERFVSVDGPDHVERSAEKIVTPDDSR</sequence>
<keyword evidence="3" id="KW-1185">Reference proteome</keyword>
<dbReference type="GO" id="GO:0005737">
    <property type="term" value="C:cytoplasm"/>
    <property type="evidence" value="ECO:0007669"/>
    <property type="project" value="TreeGrafter"/>
</dbReference>
<dbReference type="InterPro" id="IPR004843">
    <property type="entry name" value="Calcineurin-like_PHP"/>
</dbReference>
<evidence type="ECO:0000313" key="2">
    <source>
        <dbReference type="EMBL" id="OLZ40365.1"/>
    </source>
</evidence>
<comment type="caution">
    <text evidence="2">The sequence shown here is derived from an EMBL/GenBank/DDBJ whole genome shotgun (WGS) entry which is preliminary data.</text>
</comment>
<name>A0A1S8AUN2_9EURY</name>
<reference evidence="3" key="1">
    <citation type="submission" date="2016-04" db="EMBL/GenBank/DDBJ databases">
        <authorList>
            <person name="Chen S.-C."/>
            <person name="Lai M.-C."/>
        </authorList>
    </citation>
    <scope>NUCLEOTIDE SEQUENCE [LARGE SCALE GENOMIC DNA]</scope>
    <source>
        <strain evidence="3">AB14</strain>
    </source>
</reference>
<dbReference type="OrthoDB" id="303721at2157"/>
<dbReference type="GO" id="GO:0016791">
    <property type="term" value="F:phosphatase activity"/>
    <property type="evidence" value="ECO:0007669"/>
    <property type="project" value="TreeGrafter"/>
</dbReference>
<organism evidence="2 3">
    <name type="scientific">Natrinema saccharevitans</name>
    <dbReference type="NCBI Taxonomy" id="301967"/>
    <lineage>
        <taxon>Archaea</taxon>
        <taxon>Methanobacteriati</taxon>
        <taxon>Methanobacteriota</taxon>
        <taxon>Stenosarchaea group</taxon>
        <taxon>Halobacteria</taxon>
        <taxon>Halobacteriales</taxon>
        <taxon>Natrialbaceae</taxon>
        <taxon>Natrinema</taxon>
    </lineage>
</organism>
<dbReference type="PANTHER" id="PTHR42850:SF4">
    <property type="entry name" value="ZINC-DEPENDENT ENDOPOLYPHOSPHATASE"/>
    <property type="match status" value="1"/>
</dbReference>
<proteinExistence type="predicted"/>
<dbReference type="InterPro" id="IPR050126">
    <property type="entry name" value="Ap4A_hydrolase"/>
</dbReference>